<dbReference type="Gene3D" id="3.20.20.70">
    <property type="entry name" value="Aldolase class I"/>
    <property type="match status" value="1"/>
</dbReference>
<dbReference type="SUPFAM" id="SSF102110">
    <property type="entry name" value="(2r)-phospho-3-sulfolactate synthase ComA"/>
    <property type="match status" value="1"/>
</dbReference>
<proteinExistence type="inferred from homology"/>
<reference evidence="2 3" key="1">
    <citation type="journal article" date="2018" name="Science">
        <title>The opium poppy genome and morphinan production.</title>
        <authorList>
            <person name="Guo L."/>
            <person name="Winzer T."/>
            <person name="Yang X."/>
            <person name="Li Y."/>
            <person name="Ning Z."/>
            <person name="He Z."/>
            <person name="Teodor R."/>
            <person name="Lu Y."/>
            <person name="Bowser T.A."/>
            <person name="Graham I.A."/>
            <person name="Ye K."/>
        </authorList>
    </citation>
    <scope>NUCLEOTIDE SEQUENCE [LARGE SCALE GENOMIC DNA]</scope>
    <source>
        <strain evidence="3">cv. HN1</strain>
        <tissue evidence="2">Leaves</tissue>
    </source>
</reference>
<dbReference type="PANTHER" id="PTHR48413">
    <property type="match status" value="1"/>
</dbReference>
<evidence type="ECO:0000313" key="3">
    <source>
        <dbReference type="Proteomes" id="UP000316621"/>
    </source>
</evidence>
<dbReference type="Gramene" id="RZC56845">
    <property type="protein sequence ID" value="RZC56845"/>
    <property type="gene ID" value="C5167_015701"/>
</dbReference>
<dbReference type="InterPro" id="IPR013785">
    <property type="entry name" value="Aldolase_TIM"/>
</dbReference>
<dbReference type="InterPro" id="IPR036112">
    <property type="entry name" value="ComA_synth_sf"/>
</dbReference>
<dbReference type="AlphaFoldDB" id="A0A4Y7JB50"/>
<dbReference type="Pfam" id="PF02679">
    <property type="entry name" value="ComA"/>
    <property type="match status" value="1"/>
</dbReference>
<sequence length="80" mass="8980">MIMIDADDVCKYADSLRADIVAKIVSRLGLEKTMFEASNSKISEWFVKRYGPRVNLFVDHSQVMDLECLRGGSLVLIPSS</sequence>
<dbReference type="InterPro" id="IPR003830">
    <property type="entry name" value="ComA_synth"/>
</dbReference>
<organism evidence="2 3">
    <name type="scientific">Papaver somniferum</name>
    <name type="common">Opium poppy</name>
    <dbReference type="NCBI Taxonomy" id="3469"/>
    <lineage>
        <taxon>Eukaryota</taxon>
        <taxon>Viridiplantae</taxon>
        <taxon>Streptophyta</taxon>
        <taxon>Embryophyta</taxon>
        <taxon>Tracheophyta</taxon>
        <taxon>Spermatophyta</taxon>
        <taxon>Magnoliopsida</taxon>
        <taxon>Ranunculales</taxon>
        <taxon>Papaveraceae</taxon>
        <taxon>Papaveroideae</taxon>
        <taxon>Papaver</taxon>
    </lineage>
</organism>
<dbReference type="PANTHER" id="PTHR48413:SF1">
    <property type="entry name" value="PROTEIN HEAT-STRESS-ASSOCIATED 32"/>
    <property type="match status" value="1"/>
</dbReference>
<dbReference type="OMA" id="MEYMADV"/>
<accession>A0A4Y7JB50</accession>
<dbReference type="STRING" id="3469.A0A4Y7JB50"/>
<protein>
    <submittedName>
        <fullName evidence="2">Uncharacterized protein</fullName>
    </submittedName>
</protein>
<keyword evidence="3" id="KW-1185">Reference proteome</keyword>
<name>A0A4Y7JB50_PAPSO</name>
<evidence type="ECO:0000313" key="2">
    <source>
        <dbReference type="EMBL" id="RZC56845.1"/>
    </source>
</evidence>
<dbReference type="EMBL" id="CM010717">
    <property type="protein sequence ID" value="RZC56845.1"/>
    <property type="molecule type" value="Genomic_DNA"/>
</dbReference>
<gene>
    <name evidence="2" type="ORF">C5167_015701</name>
</gene>
<comment type="similarity">
    <text evidence="1">Belongs to the phosphosulfolactate synthase family.</text>
</comment>
<dbReference type="Proteomes" id="UP000316621">
    <property type="component" value="Chromosome 3"/>
</dbReference>
<evidence type="ECO:0000256" key="1">
    <source>
        <dbReference type="ARBA" id="ARBA00010424"/>
    </source>
</evidence>